<feature type="transmembrane region" description="Helical" evidence="2">
    <location>
        <begin position="469"/>
        <end position="489"/>
    </location>
</feature>
<feature type="transmembrane region" description="Helical" evidence="2">
    <location>
        <begin position="257"/>
        <end position="284"/>
    </location>
</feature>
<dbReference type="PANTHER" id="PTHR37891">
    <property type="entry name" value="OS06G0113900 PROTEIN"/>
    <property type="match status" value="1"/>
</dbReference>
<organism evidence="3 4">
    <name type="scientific">Cannabis sativa</name>
    <name type="common">Hemp</name>
    <name type="synonym">Marijuana</name>
    <dbReference type="NCBI Taxonomy" id="3483"/>
    <lineage>
        <taxon>Eukaryota</taxon>
        <taxon>Viridiplantae</taxon>
        <taxon>Streptophyta</taxon>
        <taxon>Embryophyta</taxon>
        <taxon>Tracheophyta</taxon>
        <taxon>Spermatophyta</taxon>
        <taxon>Magnoliopsida</taxon>
        <taxon>eudicotyledons</taxon>
        <taxon>Gunneridae</taxon>
        <taxon>Pentapetalae</taxon>
        <taxon>rosids</taxon>
        <taxon>fabids</taxon>
        <taxon>Rosales</taxon>
        <taxon>Cannabaceae</taxon>
        <taxon>Cannabis</taxon>
    </lineage>
</organism>
<feature type="transmembrane region" description="Helical" evidence="2">
    <location>
        <begin position="376"/>
        <end position="393"/>
    </location>
</feature>
<keyword evidence="2" id="KW-1133">Transmembrane helix</keyword>
<protein>
    <submittedName>
        <fullName evidence="3">Uncharacterized protein</fullName>
    </submittedName>
</protein>
<dbReference type="CDD" id="cd06174">
    <property type="entry name" value="MFS"/>
    <property type="match status" value="1"/>
</dbReference>
<feature type="region of interest" description="Disordered" evidence="1">
    <location>
        <begin position="1"/>
        <end position="40"/>
    </location>
</feature>
<keyword evidence="4" id="KW-1185">Reference proteome</keyword>
<dbReference type="AlphaFoldDB" id="A0A7J6I309"/>
<feature type="transmembrane region" description="Helical" evidence="2">
    <location>
        <begin position="78"/>
        <end position="101"/>
    </location>
</feature>
<sequence>MADQEINSAISSDDHRDQAVVERGQPPFHGGSGTTPTIGNVINNDVHDAGMKMERARSAYEAYAVHEEKPGKLEVFGWCFYGLCSYFIHTVLIPIVFPLIISGIASPMPQNINDKANLQVLNDKGSICTYKEMLLYTRLTNKTITVQSSKYSPLEWTSISWAIGLVLAAPILGILSTPLDRGPRQYIIATAATVVGAIFCLPAGFFRTVWIFPPYIAAIVAASTIPAAYHTRHLGIMVRGFTGTNLRRPQFPLRRAAAGWLSLASTAAGSLGAAAISSFTFHMLRENEEFMSLSIVSIFSGLKWLLGMFHFVTSNRDTHAITPKSYARHTFSILKFPHAIGSLAAVFLSSASTMTIFTGVVLFLVGDLCLPPKSLLYFWLAYFLFPLISLPILHPIQHLVKANAVKMQVLGFFLTAAMSGLGFAFRRKHWKTHHALVFAAIQGTSTGILHAFSRVLIMDCSPPGKEGVFSTWFVWVKVLGSLAGFTAASTNPGNVGISFGLGFWTAIFAVIVLIFGNVSDLGGARRAGHVKENPVVVYGGVEGGSPVSGVDEDVEVSQQHSVHVMT</sequence>
<dbReference type="Proteomes" id="UP000583929">
    <property type="component" value="Unassembled WGS sequence"/>
</dbReference>
<proteinExistence type="predicted"/>
<feature type="transmembrane region" description="Helical" evidence="2">
    <location>
        <begin position="495"/>
        <end position="516"/>
    </location>
</feature>
<accession>A0A7J6I309</accession>
<feature type="transmembrane region" description="Helical" evidence="2">
    <location>
        <begin position="333"/>
        <end position="364"/>
    </location>
</feature>
<feature type="compositionally biased region" description="Polar residues" evidence="1">
    <location>
        <begin position="1"/>
        <end position="11"/>
    </location>
</feature>
<gene>
    <name evidence="3" type="ORF">G4B88_000834</name>
</gene>
<dbReference type="SUPFAM" id="SSF103473">
    <property type="entry name" value="MFS general substrate transporter"/>
    <property type="match status" value="1"/>
</dbReference>
<evidence type="ECO:0000256" key="2">
    <source>
        <dbReference type="SAM" id="Phobius"/>
    </source>
</evidence>
<dbReference type="PANTHER" id="PTHR37891:SF1">
    <property type="entry name" value="OS06G0113900 PROTEIN"/>
    <property type="match status" value="1"/>
</dbReference>
<evidence type="ECO:0000313" key="3">
    <source>
        <dbReference type="EMBL" id="KAF4401786.1"/>
    </source>
</evidence>
<evidence type="ECO:0000313" key="4">
    <source>
        <dbReference type="Proteomes" id="UP000583929"/>
    </source>
</evidence>
<keyword evidence="2" id="KW-0812">Transmembrane</keyword>
<feature type="transmembrane region" description="Helical" evidence="2">
    <location>
        <begin position="405"/>
        <end position="425"/>
    </location>
</feature>
<keyword evidence="2" id="KW-0472">Membrane</keyword>
<comment type="caution">
    <text evidence="3">The sequence shown here is derived from an EMBL/GenBank/DDBJ whole genome shotgun (WGS) entry which is preliminary data.</text>
</comment>
<feature type="transmembrane region" description="Helical" evidence="2">
    <location>
        <begin position="159"/>
        <end position="179"/>
    </location>
</feature>
<feature type="transmembrane region" description="Helical" evidence="2">
    <location>
        <begin position="211"/>
        <end position="229"/>
    </location>
</feature>
<dbReference type="InterPro" id="IPR036259">
    <property type="entry name" value="MFS_trans_sf"/>
</dbReference>
<feature type="transmembrane region" description="Helical" evidence="2">
    <location>
        <begin position="186"/>
        <end position="205"/>
    </location>
</feature>
<evidence type="ECO:0000256" key="1">
    <source>
        <dbReference type="SAM" id="MobiDB-lite"/>
    </source>
</evidence>
<feature type="transmembrane region" description="Helical" evidence="2">
    <location>
        <begin position="437"/>
        <end position="457"/>
    </location>
</feature>
<reference evidence="3 4" key="1">
    <citation type="journal article" date="2020" name="bioRxiv">
        <title>Sequence and annotation of 42 cannabis genomes reveals extensive copy number variation in cannabinoid synthesis and pathogen resistance genes.</title>
        <authorList>
            <person name="Mckernan K.J."/>
            <person name="Helbert Y."/>
            <person name="Kane L.T."/>
            <person name="Ebling H."/>
            <person name="Zhang L."/>
            <person name="Liu B."/>
            <person name="Eaton Z."/>
            <person name="Mclaughlin S."/>
            <person name="Kingan S."/>
            <person name="Baybayan P."/>
            <person name="Concepcion G."/>
            <person name="Jordan M."/>
            <person name="Riva A."/>
            <person name="Barbazuk W."/>
            <person name="Harkins T."/>
        </authorList>
    </citation>
    <scope>NUCLEOTIDE SEQUENCE [LARGE SCALE GENOMIC DNA]</scope>
    <source>
        <strain evidence="4">cv. Jamaican Lion 4</strain>
        <tissue evidence="3">Leaf</tissue>
    </source>
</reference>
<feature type="transmembrane region" description="Helical" evidence="2">
    <location>
        <begin position="290"/>
        <end position="312"/>
    </location>
</feature>
<dbReference type="EMBL" id="JAATIQ010000011">
    <property type="protein sequence ID" value="KAF4401786.1"/>
    <property type="molecule type" value="Genomic_DNA"/>
</dbReference>
<dbReference type="Gene3D" id="1.20.1250.20">
    <property type="entry name" value="MFS general substrate transporter like domains"/>
    <property type="match status" value="1"/>
</dbReference>
<name>A0A7J6I309_CANSA</name>